<evidence type="ECO:0000256" key="2">
    <source>
        <dbReference type="ARBA" id="ARBA00021714"/>
    </source>
</evidence>
<keyword evidence="5 12" id="KW-0812">Transmembrane</keyword>
<evidence type="ECO:0000313" key="13">
    <source>
        <dbReference type="EMBL" id="NLW36339.1"/>
    </source>
</evidence>
<dbReference type="STRING" id="909663.GCA_000512235_02388"/>
<dbReference type="PROSITE" id="PS01060">
    <property type="entry name" value="FLIP_1"/>
    <property type="match status" value="1"/>
</dbReference>
<evidence type="ECO:0000256" key="7">
    <source>
        <dbReference type="ARBA" id="ARBA00022927"/>
    </source>
</evidence>
<sequence>MRILLIGILALSMLCVPAIGSAKANAKVRGDTKSDLIGSFTGSEGSKNLISIVIVLSILAFAPAILLLMSSFTRIVIVLSFLRQAMGVQQLPPNQIIIGLSLFLTFFIMAPTYEKVHTAALGPYMSNKIGYEEFLSKSSHEMSAFMLRFTKEKDLALFMNLAAIQRPKNETEIPLRVVVPAFAISELKRAFQIGFLLYIPFMVIDMVVASVLLSAGMMMLPPIFISLPFKLMLFVLVDGWNLLVGSIVKGFY</sequence>
<keyword evidence="6 12" id="KW-1005">Bacterial flagellum biogenesis</keyword>
<keyword evidence="4 12" id="KW-1003">Cell membrane</keyword>
<evidence type="ECO:0000256" key="11">
    <source>
        <dbReference type="ARBA" id="ARBA00023225"/>
    </source>
</evidence>
<evidence type="ECO:0000256" key="4">
    <source>
        <dbReference type="ARBA" id="ARBA00022475"/>
    </source>
</evidence>
<dbReference type="Pfam" id="PF00813">
    <property type="entry name" value="FliP"/>
    <property type="match status" value="1"/>
</dbReference>
<evidence type="ECO:0000256" key="1">
    <source>
        <dbReference type="ARBA" id="ARBA00006257"/>
    </source>
</evidence>
<feature type="transmembrane region" description="Helical" evidence="12">
    <location>
        <begin position="231"/>
        <end position="251"/>
    </location>
</feature>
<dbReference type="AlphaFoldDB" id="A0A351U0J9"/>
<reference evidence="13" key="2">
    <citation type="submission" date="2020-01" db="EMBL/GenBank/DDBJ databases">
        <authorList>
            <person name="Campanaro S."/>
        </authorList>
    </citation>
    <scope>NUCLEOTIDE SEQUENCE</scope>
    <source>
        <strain evidence="13">AS06rmzACSIP_7</strain>
    </source>
</reference>
<keyword evidence="13" id="KW-0966">Cell projection</keyword>
<dbReference type="PRINTS" id="PR00951">
    <property type="entry name" value="FLGBIOSNFLIP"/>
</dbReference>
<feature type="transmembrane region" description="Helical" evidence="12">
    <location>
        <begin position="94"/>
        <end position="113"/>
    </location>
</feature>
<keyword evidence="9 12" id="KW-0472">Membrane</keyword>
<comment type="similarity">
    <text evidence="1 12">Belongs to the FliP/MopC/SpaP family.</text>
</comment>
<dbReference type="PANTHER" id="PTHR30587">
    <property type="entry name" value="FLAGELLAR BIOSYNTHETIC PROTEIN FLIP"/>
    <property type="match status" value="1"/>
</dbReference>
<keyword evidence="13" id="KW-0282">Flagellum</keyword>
<dbReference type="NCBIfam" id="TIGR01103">
    <property type="entry name" value="fliP"/>
    <property type="match status" value="1"/>
</dbReference>
<dbReference type="Proteomes" id="UP000777265">
    <property type="component" value="Unassembled WGS sequence"/>
</dbReference>
<keyword evidence="8 12" id="KW-1133">Transmembrane helix</keyword>
<evidence type="ECO:0000256" key="3">
    <source>
        <dbReference type="ARBA" id="ARBA00022448"/>
    </source>
</evidence>
<proteinExistence type="inferred from homology"/>
<keyword evidence="10" id="KW-0975">Bacterial flagellum</keyword>
<evidence type="ECO:0000256" key="10">
    <source>
        <dbReference type="ARBA" id="ARBA00023143"/>
    </source>
</evidence>
<evidence type="ECO:0000256" key="12">
    <source>
        <dbReference type="RuleBase" id="RU362069"/>
    </source>
</evidence>
<evidence type="ECO:0000256" key="6">
    <source>
        <dbReference type="ARBA" id="ARBA00022795"/>
    </source>
</evidence>
<dbReference type="GO" id="GO:0009425">
    <property type="term" value="C:bacterial-type flagellum basal body"/>
    <property type="evidence" value="ECO:0007669"/>
    <property type="project" value="UniProtKB-SubCell"/>
</dbReference>
<dbReference type="GO" id="GO:0005886">
    <property type="term" value="C:plasma membrane"/>
    <property type="evidence" value="ECO:0007669"/>
    <property type="project" value="UniProtKB-SubCell"/>
</dbReference>
<dbReference type="InterPro" id="IPR005837">
    <property type="entry name" value="FliP"/>
</dbReference>
<dbReference type="PANTHER" id="PTHR30587:SF0">
    <property type="entry name" value="FLAGELLAR BIOSYNTHETIC PROTEIN FLIP"/>
    <property type="match status" value="1"/>
</dbReference>
<evidence type="ECO:0000256" key="5">
    <source>
        <dbReference type="ARBA" id="ARBA00022692"/>
    </source>
</evidence>
<organism evidence="13 14">
    <name type="scientific">Syntrophorhabdus aromaticivorans</name>
    <dbReference type="NCBI Taxonomy" id="328301"/>
    <lineage>
        <taxon>Bacteria</taxon>
        <taxon>Pseudomonadati</taxon>
        <taxon>Thermodesulfobacteriota</taxon>
        <taxon>Syntrophorhabdia</taxon>
        <taxon>Syntrophorhabdales</taxon>
        <taxon>Syntrophorhabdaceae</taxon>
        <taxon>Syntrophorhabdus</taxon>
    </lineage>
</organism>
<dbReference type="NCBIfam" id="NF009438">
    <property type="entry name" value="PRK12797.1"/>
    <property type="match status" value="1"/>
</dbReference>
<protein>
    <recommendedName>
        <fullName evidence="2 12">Flagellar biosynthetic protein FliP</fullName>
    </recommendedName>
</protein>
<evidence type="ECO:0000256" key="9">
    <source>
        <dbReference type="ARBA" id="ARBA00023136"/>
    </source>
</evidence>
<dbReference type="PROSITE" id="PS01061">
    <property type="entry name" value="FLIP_2"/>
    <property type="match status" value="1"/>
</dbReference>
<evidence type="ECO:0000256" key="8">
    <source>
        <dbReference type="ARBA" id="ARBA00022989"/>
    </source>
</evidence>
<comment type="function">
    <text evidence="12">Plays a role in the flagellum-specific transport system.</text>
</comment>
<dbReference type="InterPro" id="IPR005838">
    <property type="entry name" value="T3SS_IM_P"/>
</dbReference>
<dbReference type="EMBL" id="JAAYEE010000237">
    <property type="protein sequence ID" value="NLW36339.1"/>
    <property type="molecule type" value="Genomic_DNA"/>
</dbReference>
<feature type="transmembrane region" description="Helical" evidence="12">
    <location>
        <begin position="195"/>
        <end position="219"/>
    </location>
</feature>
<reference evidence="13" key="1">
    <citation type="journal article" date="2020" name="Biotechnol. Biofuels">
        <title>New insights from the biogas microbiome by comprehensive genome-resolved metagenomics of nearly 1600 species originating from multiple anaerobic digesters.</title>
        <authorList>
            <person name="Campanaro S."/>
            <person name="Treu L."/>
            <person name="Rodriguez-R L.M."/>
            <person name="Kovalovszki A."/>
            <person name="Ziels R.M."/>
            <person name="Maus I."/>
            <person name="Zhu X."/>
            <person name="Kougias P.G."/>
            <person name="Basile A."/>
            <person name="Luo G."/>
            <person name="Schluter A."/>
            <person name="Konstantinidis K.T."/>
            <person name="Angelidaki I."/>
        </authorList>
    </citation>
    <scope>NUCLEOTIDE SEQUENCE</scope>
    <source>
        <strain evidence="13">AS06rmzACSIP_7</strain>
    </source>
</reference>
<dbReference type="GO" id="GO:0009306">
    <property type="term" value="P:protein secretion"/>
    <property type="evidence" value="ECO:0007669"/>
    <property type="project" value="UniProtKB-UniRule"/>
</dbReference>
<gene>
    <name evidence="12 13" type="primary">fliP</name>
    <name evidence="13" type="ORF">GXY80_12825</name>
</gene>
<keyword evidence="13" id="KW-0969">Cilium</keyword>
<keyword evidence="3 12" id="KW-0813">Transport</keyword>
<feature type="transmembrane region" description="Helical" evidence="12">
    <location>
        <begin position="50"/>
        <end position="82"/>
    </location>
</feature>
<dbReference type="GO" id="GO:0044781">
    <property type="term" value="P:bacterial-type flagellum organization"/>
    <property type="evidence" value="ECO:0007669"/>
    <property type="project" value="UniProtKB-UniRule"/>
</dbReference>
<keyword evidence="7 12" id="KW-0653">Protein transport</keyword>
<evidence type="ECO:0000313" key="14">
    <source>
        <dbReference type="Proteomes" id="UP000777265"/>
    </source>
</evidence>
<name>A0A351U0J9_9BACT</name>
<keyword evidence="11 12" id="KW-1006">Bacterial flagellum protein export</keyword>
<accession>A0A351U0J9</accession>
<comment type="caution">
    <text evidence="13">The sequence shown here is derived from an EMBL/GenBank/DDBJ whole genome shotgun (WGS) entry which is preliminary data.</text>
</comment>
<comment type="subcellular location">
    <subcellularLocation>
        <location evidence="12">Cell membrane</location>
        <topology evidence="12">Multi-pass membrane protein</topology>
    </subcellularLocation>
    <subcellularLocation>
        <location evidence="12">Bacterial flagellum basal body</location>
    </subcellularLocation>
</comment>
<dbReference type="PRINTS" id="PR01302">
    <property type="entry name" value="TYPE3IMPPROT"/>
</dbReference>